<reference evidence="1 2" key="1">
    <citation type="journal article" date="2023" name="Life. Sci Alliance">
        <title>Evolutionary insights into 3D genome organization and epigenetic landscape of Vigna mungo.</title>
        <authorList>
            <person name="Junaid A."/>
            <person name="Singh B."/>
            <person name="Bhatia S."/>
        </authorList>
    </citation>
    <scope>NUCLEOTIDE SEQUENCE [LARGE SCALE GENOMIC DNA]</scope>
    <source>
        <strain evidence="1">Urdbean</strain>
    </source>
</reference>
<dbReference type="AlphaFoldDB" id="A0AAQ3MGS7"/>
<evidence type="ECO:0000313" key="2">
    <source>
        <dbReference type="Proteomes" id="UP001374535"/>
    </source>
</evidence>
<evidence type="ECO:0000313" key="1">
    <source>
        <dbReference type="EMBL" id="WVY90752.1"/>
    </source>
</evidence>
<gene>
    <name evidence="1" type="ORF">V8G54_036266</name>
</gene>
<dbReference type="EMBL" id="CP144690">
    <property type="protein sequence ID" value="WVY90752.1"/>
    <property type="molecule type" value="Genomic_DNA"/>
</dbReference>
<sequence>MVIDPPVWRTPPLSEDRLFRAIAHFAWYCGEFQCSSHYNKNTYYRRFITDGLEAFGNISVKLNTEGFCPSFDATVRRREFGCVDADGGSLLGGTLPFLTLYSKQFVGLKREVVALRWFEAVAIADAVGGGVVAGLRLGEVVLVRRLGLGLGRGCFCRRCQGEGEGRMFAVESRRRGPPLCCLRSTQRRFTQQSKQKVVVGVGLEVKLVTKNGEGQCQLQQCVCDWVLVLVLVYATAFQTARRWFLLCVEKWRALAKMESVLPFMKECLWLQKSKDSKAKAGQLRQQGGYHGRVVALDQMEQSKQLHDATSFLA</sequence>
<protein>
    <submittedName>
        <fullName evidence="1">Uncharacterized protein</fullName>
    </submittedName>
</protein>
<keyword evidence="2" id="KW-1185">Reference proteome</keyword>
<dbReference type="Proteomes" id="UP001374535">
    <property type="component" value="Chromosome 11"/>
</dbReference>
<proteinExistence type="predicted"/>
<accession>A0AAQ3MGS7</accession>
<name>A0AAQ3MGS7_VIGMU</name>
<organism evidence="1 2">
    <name type="scientific">Vigna mungo</name>
    <name type="common">Black gram</name>
    <name type="synonym">Phaseolus mungo</name>
    <dbReference type="NCBI Taxonomy" id="3915"/>
    <lineage>
        <taxon>Eukaryota</taxon>
        <taxon>Viridiplantae</taxon>
        <taxon>Streptophyta</taxon>
        <taxon>Embryophyta</taxon>
        <taxon>Tracheophyta</taxon>
        <taxon>Spermatophyta</taxon>
        <taxon>Magnoliopsida</taxon>
        <taxon>eudicotyledons</taxon>
        <taxon>Gunneridae</taxon>
        <taxon>Pentapetalae</taxon>
        <taxon>rosids</taxon>
        <taxon>fabids</taxon>
        <taxon>Fabales</taxon>
        <taxon>Fabaceae</taxon>
        <taxon>Papilionoideae</taxon>
        <taxon>50 kb inversion clade</taxon>
        <taxon>NPAAA clade</taxon>
        <taxon>indigoferoid/millettioid clade</taxon>
        <taxon>Phaseoleae</taxon>
        <taxon>Vigna</taxon>
    </lineage>
</organism>